<dbReference type="OrthoDB" id="5337378at2759"/>
<dbReference type="AlphaFoldDB" id="A0A0G4F2I0"/>
<sequence length="398" mass="45545">MGACGSSEEVLEFKQRYTLGKVLGRGGYGLVKEGKSSKMALGEGKPKSVAVKTLVVQGAEDRYDATKVDTKAMIERLKKQIKDKNFDDSDDYEFAKDCLSTLMEKEKNEIKRSPKEEILNEIEVMKRFDQPMIIKMVDHFISDHKVYLVLEKCPYGNLASRMRLEKCLSEKESAVCIFHVLLALHYMHALNIVHRDIKPANFLISEKYRNEATVIKLSDFGMAVQLSSADQSLWDCCGTEAFMAPEVFLKSYSFPADLWSAGISLYWMLFGELPAWFKQYTTSRRTEKYVKAVTDLNLQLPTDMKLRCIELLMPPPSEDCMNFLQGILNKIPENRFTAAEALVHPWFKKMLPAEVLDKHRDQLQRAEREADSKKADRQARLTESRRSSAGPPQKRDSK</sequence>
<comment type="similarity">
    <text evidence="4">Belongs to the protein kinase superfamily.</text>
</comment>
<feature type="compositionally biased region" description="Basic and acidic residues" evidence="5">
    <location>
        <begin position="361"/>
        <end position="386"/>
    </location>
</feature>
<evidence type="ECO:0000259" key="6">
    <source>
        <dbReference type="PROSITE" id="PS50011"/>
    </source>
</evidence>
<dbReference type="PROSITE" id="PS50011">
    <property type="entry name" value="PROTEIN_KINASE_DOM"/>
    <property type="match status" value="1"/>
</dbReference>
<dbReference type="InterPro" id="IPR011009">
    <property type="entry name" value="Kinase-like_dom_sf"/>
</dbReference>
<gene>
    <name evidence="7" type="ORF">Vbra_8735</name>
</gene>
<evidence type="ECO:0000256" key="2">
    <source>
        <dbReference type="ARBA" id="ARBA00022840"/>
    </source>
</evidence>
<dbReference type="GO" id="GO:0005524">
    <property type="term" value="F:ATP binding"/>
    <property type="evidence" value="ECO:0007669"/>
    <property type="project" value="UniProtKB-UniRule"/>
</dbReference>
<keyword evidence="2 3" id="KW-0067">ATP-binding</keyword>
<dbReference type="InterPro" id="IPR000719">
    <property type="entry name" value="Prot_kinase_dom"/>
</dbReference>
<dbReference type="PANTHER" id="PTHR24347">
    <property type="entry name" value="SERINE/THREONINE-PROTEIN KINASE"/>
    <property type="match status" value="1"/>
</dbReference>
<keyword evidence="8" id="KW-1185">Reference proteome</keyword>
<evidence type="ECO:0000256" key="5">
    <source>
        <dbReference type="SAM" id="MobiDB-lite"/>
    </source>
</evidence>
<evidence type="ECO:0000256" key="4">
    <source>
        <dbReference type="RuleBase" id="RU000304"/>
    </source>
</evidence>
<dbReference type="PROSITE" id="PS00107">
    <property type="entry name" value="PROTEIN_KINASE_ATP"/>
    <property type="match status" value="1"/>
</dbReference>
<dbReference type="PROSITE" id="PS00108">
    <property type="entry name" value="PROTEIN_KINASE_ST"/>
    <property type="match status" value="1"/>
</dbReference>
<feature type="region of interest" description="Disordered" evidence="5">
    <location>
        <begin position="361"/>
        <end position="398"/>
    </location>
</feature>
<proteinExistence type="inferred from homology"/>
<dbReference type="VEuPathDB" id="CryptoDB:Vbra_8735"/>
<dbReference type="SMART" id="SM00220">
    <property type="entry name" value="S_TKc"/>
    <property type="match status" value="1"/>
</dbReference>
<dbReference type="OMA" id="YYHEIHA"/>
<dbReference type="InterPro" id="IPR008271">
    <property type="entry name" value="Ser/Thr_kinase_AS"/>
</dbReference>
<dbReference type="PhylomeDB" id="A0A0G4F2I0"/>
<dbReference type="SUPFAM" id="SSF56112">
    <property type="entry name" value="Protein kinase-like (PK-like)"/>
    <property type="match status" value="1"/>
</dbReference>
<feature type="binding site" evidence="3">
    <location>
        <position position="52"/>
    </location>
    <ligand>
        <name>ATP</name>
        <dbReference type="ChEBI" id="CHEBI:30616"/>
    </ligand>
</feature>
<evidence type="ECO:0000256" key="1">
    <source>
        <dbReference type="ARBA" id="ARBA00022741"/>
    </source>
</evidence>
<dbReference type="Pfam" id="PF00069">
    <property type="entry name" value="Pkinase"/>
    <property type="match status" value="1"/>
</dbReference>
<dbReference type="Gene3D" id="1.10.510.10">
    <property type="entry name" value="Transferase(Phosphotransferase) domain 1"/>
    <property type="match status" value="1"/>
</dbReference>
<reference evidence="7 8" key="1">
    <citation type="submission" date="2014-11" db="EMBL/GenBank/DDBJ databases">
        <authorList>
            <person name="Zhu J."/>
            <person name="Qi W."/>
            <person name="Song R."/>
        </authorList>
    </citation>
    <scope>NUCLEOTIDE SEQUENCE [LARGE SCALE GENOMIC DNA]</scope>
</reference>
<dbReference type="InParanoid" id="A0A0G4F2I0"/>
<feature type="domain" description="Protein kinase" evidence="6">
    <location>
        <begin position="17"/>
        <end position="347"/>
    </location>
</feature>
<protein>
    <recommendedName>
        <fullName evidence="6">Protein kinase domain-containing protein</fullName>
    </recommendedName>
</protein>
<evidence type="ECO:0000313" key="8">
    <source>
        <dbReference type="Proteomes" id="UP000041254"/>
    </source>
</evidence>
<accession>A0A0G4F2I0</accession>
<evidence type="ECO:0000256" key="3">
    <source>
        <dbReference type="PROSITE-ProRule" id="PRU10141"/>
    </source>
</evidence>
<keyword evidence="4" id="KW-0723">Serine/threonine-protein kinase</keyword>
<evidence type="ECO:0000313" key="7">
    <source>
        <dbReference type="EMBL" id="CEM05580.1"/>
    </source>
</evidence>
<dbReference type="Proteomes" id="UP000041254">
    <property type="component" value="Unassembled WGS sequence"/>
</dbReference>
<keyword evidence="4" id="KW-0808">Transferase</keyword>
<dbReference type="STRING" id="1169540.A0A0G4F2I0"/>
<keyword evidence="4" id="KW-0418">Kinase</keyword>
<organism evidence="7 8">
    <name type="scientific">Vitrella brassicaformis (strain CCMP3155)</name>
    <dbReference type="NCBI Taxonomy" id="1169540"/>
    <lineage>
        <taxon>Eukaryota</taxon>
        <taxon>Sar</taxon>
        <taxon>Alveolata</taxon>
        <taxon>Colpodellida</taxon>
        <taxon>Vitrellaceae</taxon>
        <taxon>Vitrella</taxon>
    </lineage>
</organism>
<dbReference type="GO" id="GO:0004674">
    <property type="term" value="F:protein serine/threonine kinase activity"/>
    <property type="evidence" value="ECO:0007669"/>
    <property type="project" value="UniProtKB-KW"/>
</dbReference>
<dbReference type="EMBL" id="CDMY01000360">
    <property type="protein sequence ID" value="CEM05580.1"/>
    <property type="molecule type" value="Genomic_DNA"/>
</dbReference>
<name>A0A0G4F2I0_VITBC</name>
<dbReference type="InterPro" id="IPR017441">
    <property type="entry name" value="Protein_kinase_ATP_BS"/>
</dbReference>
<keyword evidence="1 3" id="KW-0547">Nucleotide-binding</keyword>